<gene>
    <name evidence="2" type="ORF">GCM10009850_055070</name>
</gene>
<reference evidence="3" key="1">
    <citation type="journal article" date="2019" name="Int. J. Syst. Evol. Microbiol.">
        <title>The Global Catalogue of Microorganisms (GCM) 10K type strain sequencing project: providing services to taxonomists for standard genome sequencing and annotation.</title>
        <authorList>
            <consortium name="The Broad Institute Genomics Platform"/>
            <consortium name="The Broad Institute Genome Sequencing Center for Infectious Disease"/>
            <person name="Wu L."/>
            <person name="Ma J."/>
        </authorList>
    </citation>
    <scope>NUCLEOTIDE SEQUENCE [LARGE SCALE GENOMIC DNA]</scope>
    <source>
        <strain evidence="3">JCM 16114</strain>
    </source>
</reference>
<feature type="chain" id="PRO_5045747389" description="Secreted protein" evidence="1">
    <location>
        <begin position="28"/>
        <end position="69"/>
    </location>
</feature>
<evidence type="ECO:0000313" key="3">
    <source>
        <dbReference type="Proteomes" id="UP001499843"/>
    </source>
</evidence>
<protein>
    <recommendedName>
        <fullName evidence="4">Secreted protein</fullName>
    </recommendedName>
</protein>
<evidence type="ECO:0000256" key="1">
    <source>
        <dbReference type="SAM" id="SignalP"/>
    </source>
</evidence>
<comment type="caution">
    <text evidence="2">The sequence shown here is derived from an EMBL/GenBank/DDBJ whole genome shotgun (WGS) entry which is preliminary data.</text>
</comment>
<accession>A0ABP5PHE4</accession>
<keyword evidence="3" id="KW-1185">Reference proteome</keyword>
<feature type="signal peptide" evidence="1">
    <location>
        <begin position="1"/>
        <end position="27"/>
    </location>
</feature>
<proteinExistence type="predicted"/>
<evidence type="ECO:0008006" key="4">
    <source>
        <dbReference type="Google" id="ProtNLM"/>
    </source>
</evidence>
<name>A0ABP5PHE4_9ACTN</name>
<sequence>MHRSARLLAVIALATVGLFATAPAASAVVDPVRAGDCLASRAGEVSTSVDPSLKGLPVELTAVSCLASP</sequence>
<organism evidence="2 3">
    <name type="scientific">Nonomuraea monospora</name>
    <dbReference type="NCBI Taxonomy" id="568818"/>
    <lineage>
        <taxon>Bacteria</taxon>
        <taxon>Bacillati</taxon>
        <taxon>Actinomycetota</taxon>
        <taxon>Actinomycetes</taxon>
        <taxon>Streptosporangiales</taxon>
        <taxon>Streptosporangiaceae</taxon>
        <taxon>Nonomuraea</taxon>
    </lineage>
</organism>
<evidence type="ECO:0000313" key="2">
    <source>
        <dbReference type="EMBL" id="GAA2210048.1"/>
    </source>
</evidence>
<dbReference type="EMBL" id="BAAAQX010000014">
    <property type="protein sequence ID" value="GAA2210048.1"/>
    <property type="molecule type" value="Genomic_DNA"/>
</dbReference>
<dbReference type="Proteomes" id="UP001499843">
    <property type="component" value="Unassembled WGS sequence"/>
</dbReference>
<keyword evidence="1" id="KW-0732">Signal</keyword>